<keyword evidence="2" id="KW-1185">Reference proteome</keyword>
<dbReference type="OrthoDB" id="6708426at2"/>
<evidence type="ECO:0000313" key="1">
    <source>
        <dbReference type="EMBL" id="OEY93627.1"/>
    </source>
</evidence>
<gene>
    <name evidence="1" type="ORF">BJI46_04075</name>
</gene>
<dbReference type="AlphaFoldDB" id="A0A1E7R2V0"/>
<dbReference type="PROSITE" id="PS51257">
    <property type="entry name" value="PROKAR_LIPOPROTEIN"/>
    <property type="match status" value="1"/>
</dbReference>
<organism evidence="1 2">
    <name type="scientific">Acinetobacter qingfengensis</name>
    <dbReference type="NCBI Taxonomy" id="1262585"/>
    <lineage>
        <taxon>Bacteria</taxon>
        <taxon>Pseudomonadati</taxon>
        <taxon>Pseudomonadota</taxon>
        <taxon>Gammaproteobacteria</taxon>
        <taxon>Moraxellales</taxon>
        <taxon>Moraxellaceae</taxon>
        <taxon>Acinetobacter</taxon>
    </lineage>
</organism>
<dbReference type="InterPro" id="IPR021675">
    <property type="entry name" value="DUF3261"/>
</dbReference>
<evidence type="ECO:0000313" key="2">
    <source>
        <dbReference type="Proteomes" id="UP000185895"/>
    </source>
</evidence>
<reference evidence="1 2" key="1">
    <citation type="submission" date="2016-09" db="EMBL/GenBank/DDBJ databases">
        <authorList>
            <person name="Capua I."/>
            <person name="De Benedictis P."/>
            <person name="Joannis T."/>
            <person name="Lombin L.H."/>
            <person name="Cattoli G."/>
        </authorList>
    </citation>
    <scope>NUCLEOTIDE SEQUENCE [LARGE SCALE GENOMIC DNA]</scope>
    <source>
        <strain evidence="1 2">ANC 4671</strain>
    </source>
</reference>
<dbReference type="Proteomes" id="UP000185895">
    <property type="component" value="Unassembled WGS sequence"/>
</dbReference>
<comment type="caution">
    <text evidence="1">The sequence shown here is derived from an EMBL/GenBank/DDBJ whole genome shotgun (WGS) entry which is preliminary data.</text>
</comment>
<dbReference type="STRING" id="1262585.BJI46_04075"/>
<accession>A0A1E7R2V0</accession>
<dbReference type="Pfam" id="PF11659">
    <property type="entry name" value="DUF3261"/>
    <property type="match status" value="1"/>
</dbReference>
<dbReference type="RefSeq" id="WP_070070442.1">
    <property type="nucleotide sequence ID" value="NZ_MKKK01000045.1"/>
</dbReference>
<proteinExistence type="predicted"/>
<sequence>MMSRYCYVIGLSILVGTLTGCQILPKAQGLPNRMQLEQQQLLSEQQAEILWRDQSFSFLLYQKQQSNYLQVLALSISGQVLFELHYDGKKVQVIQRIPEMKYLPFDFLLRDILWATLPVQQVRQDVEPLGLQVLAQQHDQQDIREIQQQSQTKMQTKTLLRVIHHIHPQQGIQIENFVVPYRMILTPASASFFAE</sequence>
<dbReference type="EMBL" id="MKKK01000045">
    <property type="protein sequence ID" value="OEY93627.1"/>
    <property type="molecule type" value="Genomic_DNA"/>
</dbReference>
<name>A0A1E7R2V0_9GAMM</name>
<protein>
    <submittedName>
        <fullName evidence="1">Uncharacterized protein</fullName>
    </submittedName>
</protein>